<sequence length="1027" mass="112216">MDPFYEHLIYRAATIDELLSDAFEQLPGQKSDSELAARRLAAWCRSSASGDWPLFARRLARDGLSIESVLARFATVRRIASQPAPTWIDDTVWIGEALHSPAKSAPKPLALEAESCPFEDLLEPVVRGAETRLWSNVDDRMTAIVGERARACLRRLLMVELSNLVTPAIYERFAEARNDVRYEAFVADMKARGFRRLFDDKPVLLRLIASLTRQWIDTSAELITRLDADLPAIRCGLLAAETRCEITSIDAYLSDPHNFGRTVRIIGFDDGSRIVYKPKDLAVDVAWYTLIERLNRSAPIELRAPRVLSRAGYGWTEFIDHTSCPDPQGLRRFFRRAGAWLALFHCFAGIDMHQENIIAAGDHPVPIDLEMILQAAEPPGLDADKGVERAFDAAMEKLRDSVLATGLLPTYGKHSDSVFSIGGVASNATPRFKLTWADINSDEMRPAKGADIDTISNLPHAQGRHAQLGEYIDDFRSGFTDYAMFLQRQRPDDLFGGFAGLTVRRVARPTRFYHMLLQRLKDHRTMDDGIMWSAQADFVARLADWQGDSDPMWPLQRLERAAVVELNVPHFVMASDGHEIRDAAGTSIPVKGMSGLDRARARVRNLDENDIAWQAEVIRQSTASLGASAGAEPKRELRAVMTGAPSREVFTAEADAAARTLFDHAFFGESDAAWIGLDWLGDSEVSHLVALGDDLYNGTCGIALFLAAHAAVAKAESSMTLAIAAISRLRETIRGRNPSKIARMLGLGAGLGLGSIVYSLAVIAALLDDDDVLSDAQRAAQLITPDVIAADRQLDVLAGSAGAILGLLRLYRQTGSGDLLERATNCGRHLLTEHRVGTIGRRSWPAPGSGSALSGMSHGAAGFAYALGALAAATGSAEFAGAAEECIAFENATFDAEHRNWPDIGLARVAMTKHTALDGQLIRTDVRRALAGAERGWPEPTDTLGGGTLANIEFMWEAGGLLGRDDLRDSAVRRLLAVAQTAQACGDYRWTSGTRPFNLGLFRGIAGVGYTMLRRVDPSLPNALIWE</sequence>
<reference evidence="2 3" key="1">
    <citation type="submission" date="2017-10" db="EMBL/GenBank/DDBJ databases">
        <authorList>
            <consortium name="Urmite Genomes"/>
        </authorList>
    </citation>
    <scope>NUCLEOTIDE SEQUENCE [LARGE SCALE GENOMIC DNA]</scope>
    <source>
        <strain evidence="2 3">FB-527</strain>
    </source>
</reference>
<keyword evidence="3" id="KW-1185">Reference proteome</keyword>
<dbReference type="CDD" id="cd04792">
    <property type="entry name" value="LanM-like"/>
    <property type="match status" value="1"/>
</dbReference>
<dbReference type="RefSeq" id="WP_186241577.1">
    <property type="nucleotide sequence ID" value="NZ_OCTY01000002.1"/>
</dbReference>
<dbReference type="SUPFAM" id="SSF158745">
    <property type="entry name" value="LanC-like"/>
    <property type="match status" value="1"/>
</dbReference>
<evidence type="ECO:0000313" key="3">
    <source>
        <dbReference type="Proteomes" id="UP000554965"/>
    </source>
</evidence>
<evidence type="ECO:0000259" key="1">
    <source>
        <dbReference type="Pfam" id="PF13575"/>
    </source>
</evidence>
<dbReference type="Pfam" id="PF13575">
    <property type="entry name" value="DUF4135"/>
    <property type="match status" value="1"/>
</dbReference>
<dbReference type="InterPro" id="IPR012341">
    <property type="entry name" value="6hp_glycosidase-like_sf"/>
</dbReference>
<dbReference type="Proteomes" id="UP000554965">
    <property type="component" value="Unassembled WGS sequence"/>
</dbReference>
<proteinExistence type="predicted"/>
<dbReference type="EMBL" id="OCTY01000002">
    <property type="protein sequence ID" value="SOJ53302.1"/>
    <property type="molecule type" value="Genomic_DNA"/>
</dbReference>
<dbReference type="AlphaFoldDB" id="A0A7Z7IH29"/>
<accession>A0A7Z7IH29</accession>
<organism evidence="2 3">
    <name type="scientific">Mycobacterium simulans</name>
    <dbReference type="NCBI Taxonomy" id="627089"/>
    <lineage>
        <taxon>Bacteria</taxon>
        <taxon>Bacillati</taxon>
        <taxon>Actinomycetota</taxon>
        <taxon>Actinomycetes</taxon>
        <taxon>Mycobacteriales</taxon>
        <taxon>Mycobacteriaceae</taxon>
        <taxon>Mycobacterium</taxon>
    </lineage>
</organism>
<name>A0A7Z7IH29_9MYCO</name>
<gene>
    <name evidence="2" type="ORF">MSIMFB_00802</name>
</gene>
<protein>
    <recommendedName>
        <fullName evidence="1">Lantibiotic biosynthesis protein dehydration domain-containing protein</fullName>
    </recommendedName>
</protein>
<dbReference type="Pfam" id="PF05147">
    <property type="entry name" value="LANC_like"/>
    <property type="match status" value="1"/>
</dbReference>
<dbReference type="Gene3D" id="1.50.10.10">
    <property type="match status" value="1"/>
</dbReference>
<dbReference type="InterPro" id="IPR025410">
    <property type="entry name" value="Lant_dehyd"/>
</dbReference>
<feature type="domain" description="Lantibiotic biosynthesis protein dehydration" evidence="1">
    <location>
        <begin position="202"/>
        <end position="573"/>
    </location>
</feature>
<comment type="caution">
    <text evidence="2">The sequence shown here is derived from an EMBL/GenBank/DDBJ whole genome shotgun (WGS) entry which is preliminary data.</text>
</comment>
<dbReference type="GO" id="GO:0031179">
    <property type="term" value="P:peptide modification"/>
    <property type="evidence" value="ECO:0007669"/>
    <property type="project" value="InterPro"/>
</dbReference>
<dbReference type="PIRSF" id="PIRSF037228">
    <property type="entry name" value="Lant_mod_RumM"/>
    <property type="match status" value="1"/>
</dbReference>
<dbReference type="GO" id="GO:0005975">
    <property type="term" value="P:carbohydrate metabolic process"/>
    <property type="evidence" value="ECO:0007669"/>
    <property type="project" value="InterPro"/>
</dbReference>
<dbReference type="InterPro" id="IPR017146">
    <property type="entry name" value="Lanti_2_LanM"/>
</dbReference>
<dbReference type="InterPro" id="IPR007822">
    <property type="entry name" value="LANC-like"/>
</dbReference>
<dbReference type="PRINTS" id="PR01950">
    <property type="entry name" value="LANCSUPER"/>
</dbReference>
<evidence type="ECO:0000313" key="2">
    <source>
        <dbReference type="EMBL" id="SOJ53302.1"/>
    </source>
</evidence>
<dbReference type="SMART" id="SM01260">
    <property type="entry name" value="LANC_like"/>
    <property type="match status" value="1"/>
</dbReference>
<dbReference type="NCBIfam" id="TIGR03897">
    <property type="entry name" value="lanti_2_LanM"/>
    <property type="match status" value="1"/>
</dbReference>